<dbReference type="Pfam" id="PF04542">
    <property type="entry name" value="Sigma70_r2"/>
    <property type="match status" value="1"/>
</dbReference>
<dbReference type="PROSITE" id="PS01063">
    <property type="entry name" value="SIGMA70_ECF"/>
    <property type="match status" value="1"/>
</dbReference>
<comment type="caution">
    <text evidence="10">The sequence shown here is derived from an EMBL/GenBank/DDBJ whole genome shotgun (WGS) entry which is preliminary data.</text>
</comment>
<dbReference type="SUPFAM" id="SSF88946">
    <property type="entry name" value="Sigma2 domain of RNA polymerase sigma factors"/>
    <property type="match status" value="1"/>
</dbReference>
<evidence type="ECO:0000259" key="8">
    <source>
        <dbReference type="Pfam" id="PF04542"/>
    </source>
</evidence>
<name>A0ABT3IJQ3_9BACT</name>
<evidence type="ECO:0000256" key="6">
    <source>
        <dbReference type="RuleBase" id="RU000716"/>
    </source>
</evidence>
<dbReference type="InterPro" id="IPR014284">
    <property type="entry name" value="RNA_pol_sigma-70_dom"/>
</dbReference>
<dbReference type="Gene3D" id="1.10.1740.10">
    <property type="match status" value="1"/>
</dbReference>
<dbReference type="NCBIfam" id="TIGR02985">
    <property type="entry name" value="Sig70_bacteroi1"/>
    <property type="match status" value="1"/>
</dbReference>
<comment type="similarity">
    <text evidence="1 6">Belongs to the sigma-70 factor family. ECF subfamily.</text>
</comment>
<keyword evidence="2 6" id="KW-0805">Transcription regulation</keyword>
<evidence type="ECO:0000313" key="10">
    <source>
        <dbReference type="EMBL" id="MCW3484174.1"/>
    </source>
</evidence>
<keyword evidence="7" id="KW-0472">Membrane</keyword>
<organism evidence="10 11">
    <name type="scientific">Chitinophaga nivalis</name>
    <dbReference type="NCBI Taxonomy" id="2991709"/>
    <lineage>
        <taxon>Bacteria</taxon>
        <taxon>Pseudomonadati</taxon>
        <taxon>Bacteroidota</taxon>
        <taxon>Chitinophagia</taxon>
        <taxon>Chitinophagales</taxon>
        <taxon>Chitinophagaceae</taxon>
        <taxon>Chitinophaga</taxon>
    </lineage>
</organism>
<dbReference type="InterPro" id="IPR013325">
    <property type="entry name" value="RNA_pol_sigma_r2"/>
</dbReference>
<dbReference type="Proteomes" id="UP001207742">
    <property type="component" value="Unassembled WGS sequence"/>
</dbReference>
<dbReference type="PANTHER" id="PTHR43133:SF46">
    <property type="entry name" value="RNA POLYMERASE SIGMA-70 FACTOR ECF SUBFAMILY"/>
    <property type="match status" value="1"/>
</dbReference>
<dbReference type="SUPFAM" id="SSF88659">
    <property type="entry name" value="Sigma3 and sigma4 domains of RNA polymerase sigma factors"/>
    <property type="match status" value="1"/>
</dbReference>
<evidence type="ECO:0000256" key="4">
    <source>
        <dbReference type="ARBA" id="ARBA00023125"/>
    </source>
</evidence>
<keyword evidence="7" id="KW-1133">Transmembrane helix</keyword>
<dbReference type="CDD" id="cd06171">
    <property type="entry name" value="Sigma70_r4"/>
    <property type="match status" value="1"/>
</dbReference>
<keyword evidence="7" id="KW-0812">Transmembrane</keyword>
<evidence type="ECO:0000256" key="5">
    <source>
        <dbReference type="ARBA" id="ARBA00023163"/>
    </source>
</evidence>
<dbReference type="Pfam" id="PF08281">
    <property type="entry name" value="Sigma70_r4_2"/>
    <property type="match status" value="1"/>
</dbReference>
<evidence type="ECO:0000259" key="9">
    <source>
        <dbReference type="Pfam" id="PF08281"/>
    </source>
</evidence>
<dbReference type="InterPro" id="IPR039425">
    <property type="entry name" value="RNA_pol_sigma-70-like"/>
</dbReference>
<sequence length="226" mass="25983">MQIIFYIIGYHLLGFVYFIFLPYFSVFVFFSSALLEPASIHSTTLPALVALGDQTAFTQLFLQYRDRVYTTAYRVTESTMEAEEIVQDVFMKIWTIREELPGIINLEAYIFTIARNLTFNALKRLLRERERTGAMPTDGAPAISPEAESNAREFMVVLRQAIDQLPPQQKQVYLLTKEEELTKAQVAERMGISPNTVKSHYDAAVRTIRTYCATYRKLSPLLFLIL</sequence>
<dbReference type="InterPro" id="IPR013324">
    <property type="entry name" value="RNA_pol_sigma_r3/r4-like"/>
</dbReference>
<evidence type="ECO:0000256" key="2">
    <source>
        <dbReference type="ARBA" id="ARBA00023015"/>
    </source>
</evidence>
<dbReference type="InterPro" id="IPR036388">
    <property type="entry name" value="WH-like_DNA-bd_sf"/>
</dbReference>
<evidence type="ECO:0000256" key="7">
    <source>
        <dbReference type="SAM" id="Phobius"/>
    </source>
</evidence>
<evidence type="ECO:0000313" key="11">
    <source>
        <dbReference type="Proteomes" id="UP001207742"/>
    </source>
</evidence>
<keyword evidence="3 6" id="KW-0731">Sigma factor</keyword>
<dbReference type="NCBIfam" id="TIGR02937">
    <property type="entry name" value="sigma70-ECF"/>
    <property type="match status" value="1"/>
</dbReference>
<keyword evidence="11" id="KW-1185">Reference proteome</keyword>
<dbReference type="InterPro" id="IPR014327">
    <property type="entry name" value="RNA_pol_sigma70_bacteroid"/>
</dbReference>
<dbReference type="InterPro" id="IPR007627">
    <property type="entry name" value="RNA_pol_sigma70_r2"/>
</dbReference>
<accession>A0ABT3IJQ3</accession>
<evidence type="ECO:0000256" key="1">
    <source>
        <dbReference type="ARBA" id="ARBA00010641"/>
    </source>
</evidence>
<keyword evidence="4 6" id="KW-0238">DNA-binding</keyword>
<feature type="domain" description="RNA polymerase sigma-70 region 2" evidence="8">
    <location>
        <begin position="60"/>
        <end position="124"/>
    </location>
</feature>
<evidence type="ECO:0000256" key="3">
    <source>
        <dbReference type="ARBA" id="ARBA00023082"/>
    </source>
</evidence>
<dbReference type="PANTHER" id="PTHR43133">
    <property type="entry name" value="RNA POLYMERASE ECF-TYPE SIGMA FACTO"/>
    <property type="match status" value="1"/>
</dbReference>
<dbReference type="InterPro" id="IPR000838">
    <property type="entry name" value="RNA_pol_sigma70_ECF_CS"/>
</dbReference>
<gene>
    <name evidence="10" type="ORF">OL497_09740</name>
</gene>
<feature type="transmembrane region" description="Helical" evidence="7">
    <location>
        <begin position="12"/>
        <end position="35"/>
    </location>
</feature>
<dbReference type="EMBL" id="JAPDNS010000001">
    <property type="protein sequence ID" value="MCW3484174.1"/>
    <property type="molecule type" value="Genomic_DNA"/>
</dbReference>
<proteinExistence type="inferred from homology"/>
<protein>
    <recommendedName>
        <fullName evidence="6">RNA polymerase sigma factor</fullName>
    </recommendedName>
</protein>
<reference evidence="10 11" key="1">
    <citation type="submission" date="2022-10" db="EMBL/GenBank/DDBJ databases">
        <title>Chitinophaga nivalis PC15 sp. nov., isolated from Pyeongchang county, South Korea.</title>
        <authorList>
            <person name="Trinh H.N."/>
        </authorList>
    </citation>
    <scope>NUCLEOTIDE SEQUENCE [LARGE SCALE GENOMIC DNA]</scope>
    <source>
        <strain evidence="10 11">PC14</strain>
    </source>
</reference>
<keyword evidence="5 6" id="KW-0804">Transcription</keyword>
<dbReference type="Gene3D" id="1.10.10.10">
    <property type="entry name" value="Winged helix-like DNA-binding domain superfamily/Winged helix DNA-binding domain"/>
    <property type="match status" value="1"/>
</dbReference>
<dbReference type="InterPro" id="IPR013249">
    <property type="entry name" value="RNA_pol_sigma70_r4_t2"/>
</dbReference>
<dbReference type="RefSeq" id="WP_264729693.1">
    <property type="nucleotide sequence ID" value="NZ_JAPDNS010000001.1"/>
</dbReference>
<feature type="domain" description="RNA polymerase sigma factor 70 region 4 type 2" evidence="9">
    <location>
        <begin position="158"/>
        <end position="204"/>
    </location>
</feature>